<proteinExistence type="predicted"/>
<comment type="caution">
    <text evidence="8">The sequence shown here is derived from an EMBL/GenBank/DDBJ whole genome shotgun (WGS) entry which is preliminary data.</text>
</comment>
<feature type="transmembrane region" description="Helical" evidence="6">
    <location>
        <begin position="29"/>
        <end position="49"/>
    </location>
</feature>
<evidence type="ECO:0000256" key="6">
    <source>
        <dbReference type="SAM" id="Phobius"/>
    </source>
</evidence>
<dbReference type="PANTHER" id="PTHR23504">
    <property type="entry name" value="MAJOR FACILITATOR SUPERFAMILY DOMAIN-CONTAINING PROTEIN 10"/>
    <property type="match status" value="1"/>
</dbReference>
<evidence type="ECO:0000256" key="3">
    <source>
        <dbReference type="ARBA" id="ARBA00022692"/>
    </source>
</evidence>
<feature type="transmembrane region" description="Helical" evidence="6">
    <location>
        <begin position="155"/>
        <end position="173"/>
    </location>
</feature>
<evidence type="ECO:0000256" key="5">
    <source>
        <dbReference type="ARBA" id="ARBA00023136"/>
    </source>
</evidence>
<keyword evidence="4 6" id="KW-1133">Transmembrane helix</keyword>
<dbReference type="Proteomes" id="UP001370490">
    <property type="component" value="Unassembled WGS sequence"/>
</dbReference>
<accession>A0AAN8VMP3</accession>
<evidence type="ECO:0000256" key="4">
    <source>
        <dbReference type="ARBA" id="ARBA00022989"/>
    </source>
</evidence>
<evidence type="ECO:0000313" key="9">
    <source>
        <dbReference type="Proteomes" id="UP001370490"/>
    </source>
</evidence>
<feature type="transmembrane region" description="Helical" evidence="6">
    <location>
        <begin position="55"/>
        <end position="77"/>
    </location>
</feature>
<organism evidence="8 9">
    <name type="scientific">Dillenia turbinata</name>
    <dbReference type="NCBI Taxonomy" id="194707"/>
    <lineage>
        <taxon>Eukaryota</taxon>
        <taxon>Viridiplantae</taxon>
        <taxon>Streptophyta</taxon>
        <taxon>Embryophyta</taxon>
        <taxon>Tracheophyta</taxon>
        <taxon>Spermatophyta</taxon>
        <taxon>Magnoliopsida</taxon>
        <taxon>eudicotyledons</taxon>
        <taxon>Gunneridae</taxon>
        <taxon>Pentapetalae</taxon>
        <taxon>Dilleniales</taxon>
        <taxon>Dilleniaceae</taxon>
        <taxon>Dillenia</taxon>
    </lineage>
</organism>
<sequence length="187" mass="20897">MKEERNPMLGDREECPGCKVERIKRQQPALLSTSLFPFIYFMVRDFHIAKREEDIGYFAGYIGSSFMVGRALTSIFWGLLADRYGRKPIILIGTLSMVLFNTLFGLSTSFWMAISMRFLLGCFNSLLGTIRAYASEVCRDEHRALAMSMVSTSRGIGLVIGPAIGGFLAQVVYNGYGVKSKVKGDDF</sequence>
<dbReference type="PROSITE" id="PS50850">
    <property type="entry name" value="MFS"/>
    <property type="match status" value="1"/>
</dbReference>
<dbReference type="Pfam" id="PF07690">
    <property type="entry name" value="MFS_1"/>
    <property type="match status" value="1"/>
</dbReference>
<dbReference type="InterPro" id="IPR020846">
    <property type="entry name" value="MFS_dom"/>
</dbReference>
<feature type="domain" description="Major facilitator superfamily (MFS) profile" evidence="7">
    <location>
        <begin position="1"/>
        <end position="187"/>
    </location>
</feature>
<feature type="transmembrane region" description="Helical" evidence="6">
    <location>
        <begin position="89"/>
        <end position="112"/>
    </location>
</feature>
<dbReference type="SUPFAM" id="SSF103473">
    <property type="entry name" value="MFS general substrate transporter"/>
    <property type="match status" value="1"/>
</dbReference>
<evidence type="ECO:0000313" key="8">
    <source>
        <dbReference type="EMBL" id="KAK6936890.1"/>
    </source>
</evidence>
<keyword evidence="5 6" id="KW-0472">Membrane</keyword>
<dbReference type="GO" id="GO:0016020">
    <property type="term" value="C:membrane"/>
    <property type="evidence" value="ECO:0007669"/>
    <property type="project" value="UniProtKB-SubCell"/>
</dbReference>
<keyword evidence="2" id="KW-0813">Transport</keyword>
<evidence type="ECO:0000259" key="7">
    <source>
        <dbReference type="PROSITE" id="PS50850"/>
    </source>
</evidence>
<keyword evidence="9" id="KW-1185">Reference proteome</keyword>
<dbReference type="InterPro" id="IPR011701">
    <property type="entry name" value="MFS"/>
</dbReference>
<keyword evidence="3 6" id="KW-0812">Transmembrane</keyword>
<dbReference type="GO" id="GO:0022857">
    <property type="term" value="F:transmembrane transporter activity"/>
    <property type="evidence" value="ECO:0007669"/>
    <property type="project" value="InterPro"/>
</dbReference>
<evidence type="ECO:0000256" key="2">
    <source>
        <dbReference type="ARBA" id="ARBA00022448"/>
    </source>
</evidence>
<dbReference type="EMBL" id="JBAMMX010000007">
    <property type="protein sequence ID" value="KAK6936890.1"/>
    <property type="molecule type" value="Genomic_DNA"/>
</dbReference>
<protein>
    <submittedName>
        <fullName evidence="8">Major facilitator superfamily</fullName>
    </submittedName>
</protein>
<reference evidence="8 9" key="1">
    <citation type="submission" date="2023-12" db="EMBL/GenBank/DDBJ databases">
        <title>A high-quality genome assembly for Dillenia turbinata (Dilleniales).</title>
        <authorList>
            <person name="Chanderbali A."/>
        </authorList>
    </citation>
    <scope>NUCLEOTIDE SEQUENCE [LARGE SCALE GENOMIC DNA]</scope>
    <source>
        <strain evidence="8">LSX21</strain>
        <tissue evidence="8">Leaf</tissue>
    </source>
</reference>
<evidence type="ECO:0000256" key="1">
    <source>
        <dbReference type="ARBA" id="ARBA00004141"/>
    </source>
</evidence>
<dbReference type="InterPro" id="IPR036259">
    <property type="entry name" value="MFS_trans_sf"/>
</dbReference>
<dbReference type="AlphaFoldDB" id="A0AAN8VMP3"/>
<comment type="subcellular location">
    <subcellularLocation>
        <location evidence="1">Membrane</location>
        <topology evidence="1">Multi-pass membrane protein</topology>
    </subcellularLocation>
</comment>
<dbReference type="CDD" id="cd17330">
    <property type="entry name" value="MFS_SLC46_TetA_like"/>
    <property type="match status" value="1"/>
</dbReference>
<gene>
    <name evidence="8" type="ORF">RJ641_033920</name>
</gene>
<dbReference type="Gene3D" id="1.20.1250.20">
    <property type="entry name" value="MFS general substrate transporter like domains"/>
    <property type="match status" value="1"/>
</dbReference>
<dbReference type="PANTHER" id="PTHR23504:SF105">
    <property type="entry name" value="PROTEIN ZINC INDUCED FACILITATOR 1-LIKE"/>
    <property type="match status" value="1"/>
</dbReference>
<name>A0AAN8VMP3_9MAGN</name>